<dbReference type="InterPro" id="IPR036291">
    <property type="entry name" value="NAD(P)-bd_dom_sf"/>
</dbReference>
<dbReference type="InterPro" id="IPR013149">
    <property type="entry name" value="ADH-like_C"/>
</dbReference>
<evidence type="ECO:0000313" key="6">
    <source>
        <dbReference type="EMBL" id="KYH24446.1"/>
    </source>
</evidence>
<dbReference type="Pfam" id="PF00107">
    <property type="entry name" value="ADH_zinc_N"/>
    <property type="match status" value="1"/>
</dbReference>
<dbReference type="InterPro" id="IPR013154">
    <property type="entry name" value="ADH-like_N"/>
</dbReference>
<accession>A0A151A9R3</accession>
<protein>
    <submittedName>
        <fullName evidence="6">Putative L-threonine 3-dehydrogenase</fullName>
        <ecNumber evidence="6">1.1.1.103</ecNumber>
    </submittedName>
</protein>
<dbReference type="SMART" id="SM00829">
    <property type="entry name" value="PKS_ER"/>
    <property type="match status" value="1"/>
</dbReference>
<dbReference type="InterPro" id="IPR050129">
    <property type="entry name" value="Zn_alcohol_dh"/>
</dbReference>
<organism evidence="6 7">
    <name type="scientific">Halalkalicoccus paucihalophilus</name>
    <dbReference type="NCBI Taxonomy" id="1008153"/>
    <lineage>
        <taxon>Archaea</taxon>
        <taxon>Methanobacteriati</taxon>
        <taxon>Methanobacteriota</taxon>
        <taxon>Stenosarchaea group</taxon>
        <taxon>Halobacteria</taxon>
        <taxon>Halobacteriales</taxon>
        <taxon>Halococcaceae</taxon>
        <taxon>Halalkalicoccus</taxon>
    </lineage>
</organism>
<dbReference type="Proteomes" id="UP000075321">
    <property type="component" value="Unassembled WGS sequence"/>
</dbReference>
<keyword evidence="7" id="KW-1185">Reference proteome</keyword>
<dbReference type="GO" id="GO:0051262">
    <property type="term" value="P:protein tetramerization"/>
    <property type="evidence" value="ECO:0007669"/>
    <property type="project" value="UniProtKB-ARBA"/>
</dbReference>
<dbReference type="PANTHER" id="PTHR43401:SF2">
    <property type="entry name" value="L-THREONINE 3-DEHYDROGENASE"/>
    <property type="match status" value="1"/>
</dbReference>
<comment type="cofactor">
    <cofactor evidence="4">
        <name>Zn(2+)</name>
        <dbReference type="ChEBI" id="CHEBI:29105"/>
    </cofactor>
</comment>
<keyword evidence="2 4" id="KW-0862">Zinc</keyword>
<gene>
    <name evidence="6" type="primary">tdh_5</name>
    <name evidence="6" type="ORF">HAPAU_34290</name>
</gene>
<dbReference type="Gene3D" id="3.40.50.720">
    <property type="entry name" value="NAD(P)-binding Rossmann-like Domain"/>
    <property type="match status" value="1"/>
</dbReference>
<dbReference type="Pfam" id="PF08240">
    <property type="entry name" value="ADH_N"/>
    <property type="match status" value="1"/>
</dbReference>
<dbReference type="GO" id="GO:0008270">
    <property type="term" value="F:zinc ion binding"/>
    <property type="evidence" value="ECO:0007669"/>
    <property type="project" value="InterPro"/>
</dbReference>
<evidence type="ECO:0000256" key="3">
    <source>
        <dbReference type="ARBA" id="ARBA00023002"/>
    </source>
</evidence>
<evidence type="ECO:0000256" key="1">
    <source>
        <dbReference type="ARBA" id="ARBA00022723"/>
    </source>
</evidence>
<name>A0A151A9R3_9EURY</name>
<evidence type="ECO:0000256" key="2">
    <source>
        <dbReference type="ARBA" id="ARBA00022833"/>
    </source>
</evidence>
<comment type="similarity">
    <text evidence="4">Belongs to the zinc-containing alcohol dehydrogenase family.</text>
</comment>
<dbReference type="Gene3D" id="3.90.180.10">
    <property type="entry name" value="Medium-chain alcohol dehydrogenases, catalytic domain"/>
    <property type="match status" value="1"/>
</dbReference>
<dbReference type="PROSITE" id="PS00059">
    <property type="entry name" value="ADH_ZINC"/>
    <property type="match status" value="1"/>
</dbReference>
<dbReference type="SUPFAM" id="SSF51735">
    <property type="entry name" value="NAD(P)-binding Rossmann-fold domains"/>
    <property type="match status" value="1"/>
</dbReference>
<dbReference type="InterPro" id="IPR002328">
    <property type="entry name" value="ADH_Zn_CS"/>
</dbReference>
<evidence type="ECO:0000256" key="4">
    <source>
        <dbReference type="RuleBase" id="RU361277"/>
    </source>
</evidence>
<dbReference type="GO" id="GO:0044281">
    <property type="term" value="P:small molecule metabolic process"/>
    <property type="evidence" value="ECO:0007669"/>
    <property type="project" value="UniProtKB-ARBA"/>
</dbReference>
<dbReference type="AlphaFoldDB" id="A0A151A9R3"/>
<proteinExistence type="inferred from homology"/>
<sequence length="370" mass="39345">MDAIVVEDFGSFSVADVDRPEPREREVLIDVSRVQLSVTECSLYRGKEVAHYDTVERAITEGENGAQLFGHEFCGEVVECGPAVEEFSVGDRVYAPGKIHCGSCPYCRAGYTSYCPNTTSIGYDRSGALAEFVRLPIDPLRHLPDGVSDIEGAALQPLASSVLCTIDAGISPGDNVLVVGTGVMGFQCALLAKQFGAGEVYAVDIRQRPLSIVANHGVTPIDASATDPVEEIRAATDGFGADVAFAAVGGEQSHATMGDEPLAQAFRAVRCGATVLQVGHVEGDIEITPRTLRSKAVRWKNPRKGVVNVGPGTDTGELATDLVASDEIPIDEYVTHEFDGLESFGKAVDVTLDKREYDALGPAQIILSDK</sequence>
<dbReference type="GO" id="GO:0008743">
    <property type="term" value="F:L-threonine 3-dehydrogenase activity"/>
    <property type="evidence" value="ECO:0007669"/>
    <property type="project" value="UniProtKB-EC"/>
</dbReference>
<dbReference type="GO" id="GO:0043168">
    <property type="term" value="F:anion binding"/>
    <property type="evidence" value="ECO:0007669"/>
    <property type="project" value="UniProtKB-ARBA"/>
</dbReference>
<dbReference type="PANTHER" id="PTHR43401">
    <property type="entry name" value="L-THREONINE 3-DEHYDROGENASE"/>
    <property type="match status" value="1"/>
</dbReference>
<dbReference type="GO" id="GO:0030554">
    <property type="term" value="F:adenyl nucleotide binding"/>
    <property type="evidence" value="ECO:0007669"/>
    <property type="project" value="UniProtKB-ARBA"/>
</dbReference>
<dbReference type="InterPro" id="IPR011032">
    <property type="entry name" value="GroES-like_sf"/>
</dbReference>
<dbReference type="PATRIC" id="fig|1008153.3.peg.3612"/>
<dbReference type="EC" id="1.1.1.103" evidence="6"/>
<feature type="domain" description="Enoyl reductase (ER)" evidence="5">
    <location>
        <begin position="7"/>
        <end position="307"/>
    </location>
</feature>
<dbReference type="InterPro" id="IPR020843">
    <property type="entry name" value="ER"/>
</dbReference>
<dbReference type="RefSeq" id="WP_066384923.1">
    <property type="nucleotide sequence ID" value="NZ_LTAZ01000013.1"/>
</dbReference>
<dbReference type="OrthoDB" id="73567at2157"/>
<reference evidence="6 7" key="1">
    <citation type="submission" date="2016-02" db="EMBL/GenBank/DDBJ databases">
        <title>Genome sequence of Halalkalicoccus paucihalophilus DSM 24557.</title>
        <authorList>
            <person name="Poehlein A."/>
            <person name="Daniel R."/>
        </authorList>
    </citation>
    <scope>NUCLEOTIDE SEQUENCE [LARGE SCALE GENOMIC DNA]</scope>
    <source>
        <strain evidence="6 7">DSM 24557</strain>
    </source>
</reference>
<dbReference type="SUPFAM" id="SSF50129">
    <property type="entry name" value="GroES-like"/>
    <property type="match status" value="1"/>
</dbReference>
<evidence type="ECO:0000259" key="5">
    <source>
        <dbReference type="SMART" id="SM00829"/>
    </source>
</evidence>
<keyword evidence="1 4" id="KW-0479">Metal-binding</keyword>
<dbReference type="EMBL" id="LTAZ01000013">
    <property type="protein sequence ID" value="KYH24446.1"/>
    <property type="molecule type" value="Genomic_DNA"/>
</dbReference>
<comment type="caution">
    <text evidence="6">The sequence shown here is derived from an EMBL/GenBank/DDBJ whole genome shotgun (WGS) entry which is preliminary data.</text>
</comment>
<evidence type="ECO:0000313" key="7">
    <source>
        <dbReference type="Proteomes" id="UP000075321"/>
    </source>
</evidence>
<keyword evidence="3 6" id="KW-0560">Oxidoreductase</keyword>